<dbReference type="Proteomes" id="UP000182063">
    <property type="component" value="Chromosome"/>
</dbReference>
<evidence type="ECO:0000313" key="3">
    <source>
        <dbReference type="Proteomes" id="UP000182063"/>
    </source>
</evidence>
<evidence type="ECO:0000313" key="2">
    <source>
        <dbReference type="EMBL" id="API58538.1"/>
    </source>
</evidence>
<feature type="transmembrane region" description="Helical" evidence="1">
    <location>
        <begin position="7"/>
        <end position="40"/>
    </location>
</feature>
<proteinExistence type="predicted"/>
<dbReference type="EMBL" id="CP018221">
    <property type="protein sequence ID" value="API58538.1"/>
    <property type="molecule type" value="Genomic_DNA"/>
</dbReference>
<dbReference type="STRING" id="1921510.BSL82_03785"/>
<gene>
    <name evidence="2" type="ORF">BSL82_03785</name>
</gene>
<evidence type="ECO:0000256" key="1">
    <source>
        <dbReference type="SAM" id="Phobius"/>
    </source>
</evidence>
<dbReference type="AlphaFoldDB" id="A0A1L3ZSD5"/>
<keyword evidence="1" id="KW-0472">Membrane</keyword>
<keyword evidence="1" id="KW-1133">Transmembrane helix</keyword>
<dbReference type="RefSeq" id="WP_072596105.1">
    <property type="nucleotide sequence ID" value="NZ_CP018221.1"/>
</dbReference>
<accession>A0A1L3ZSD5</accession>
<sequence length="76" mass="8726">MTLFRSLRLLLAVAVFVCVPVILLVSSALAVLFLHAFWIWASFRWTTPGLAIGYPEAFAFAVEDVLDFLDWWFMDE</sequence>
<dbReference type="KEGG" id="sphj:BSL82_03785"/>
<keyword evidence="3" id="KW-1185">Reference proteome</keyword>
<keyword evidence="1" id="KW-0812">Transmembrane</keyword>
<reference evidence="3" key="1">
    <citation type="submission" date="2016-11" db="EMBL/GenBank/DDBJ databases">
        <title>Complete Genome Sequence of alachlor-degrading Sphingomonas sp. strain JJ-A5.</title>
        <authorList>
            <person name="Lee H."/>
            <person name="Ka J.-O."/>
        </authorList>
    </citation>
    <scope>NUCLEOTIDE SEQUENCE [LARGE SCALE GENOMIC DNA]</scope>
    <source>
        <strain evidence="3">JJ-A5</strain>
    </source>
</reference>
<organism evidence="2 3">
    <name type="scientific">Tardibacter chloracetimidivorans</name>
    <dbReference type="NCBI Taxonomy" id="1921510"/>
    <lineage>
        <taxon>Bacteria</taxon>
        <taxon>Pseudomonadati</taxon>
        <taxon>Pseudomonadota</taxon>
        <taxon>Alphaproteobacteria</taxon>
        <taxon>Sphingomonadales</taxon>
        <taxon>Sphingomonadaceae</taxon>
        <taxon>Tardibacter</taxon>
    </lineage>
</organism>
<name>A0A1L3ZSD5_9SPHN</name>
<protein>
    <submittedName>
        <fullName evidence="2">Uncharacterized protein</fullName>
    </submittedName>
</protein>